<accession>A0AA86UZH1</accession>
<evidence type="ECO:0000313" key="2">
    <source>
        <dbReference type="EMBL" id="CAL6079372.1"/>
    </source>
</evidence>
<sequence>MVLENMSHFLMVLWSNQGENNLELDLAQSTCFNIGVVIFKCEIMSKFFFRSWNIENFRSSFSCHFPWSSWAINSFSLTWTGVCLSQPFFGLLGVCGALTITKGVELLVNACKSIK</sequence>
<dbReference type="EMBL" id="CATOUU010001149">
    <property type="protein sequence ID" value="CAI9974484.1"/>
    <property type="molecule type" value="Genomic_DNA"/>
</dbReference>
<reference evidence="1" key="1">
    <citation type="submission" date="2023-06" db="EMBL/GenBank/DDBJ databases">
        <authorList>
            <person name="Kurt Z."/>
        </authorList>
    </citation>
    <scope>NUCLEOTIDE SEQUENCE</scope>
</reference>
<dbReference type="EMBL" id="CAXDID020000340">
    <property type="protein sequence ID" value="CAL6079372.1"/>
    <property type="molecule type" value="Genomic_DNA"/>
</dbReference>
<comment type="caution">
    <text evidence="1">The sequence shown here is derived from an EMBL/GenBank/DDBJ whole genome shotgun (WGS) entry which is preliminary data.</text>
</comment>
<dbReference type="Proteomes" id="UP001642409">
    <property type="component" value="Unassembled WGS sequence"/>
</dbReference>
<evidence type="ECO:0000313" key="1">
    <source>
        <dbReference type="EMBL" id="CAI9974484.1"/>
    </source>
</evidence>
<gene>
    <name evidence="2" type="ORF">HINF_LOCUS59352</name>
    <name evidence="1" type="ORF">HINF_LOCUS62129</name>
</gene>
<evidence type="ECO:0000313" key="3">
    <source>
        <dbReference type="Proteomes" id="UP001642409"/>
    </source>
</evidence>
<dbReference type="AlphaFoldDB" id="A0AA86UZH1"/>
<protein>
    <submittedName>
        <fullName evidence="2">Hypothetical_protein</fullName>
    </submittedName>
</protein>
<proteinExistence type="predicted"/>
<keyword evidence="3" id="KW-1185">Reference proteome</keyword>
<reference evidence="2 3" key="2">
    <citation type="submission" date="2024-07" db="EMBL/GenBank/DDBJ databases">
        <authorList>
            <person name="Akdeniz Z."/>
        </authorList>
    </citation>
    <scope>NUCLEOTIDE SEQUENCE [LARGE SCALE GENOMIC DNA]</scope>
</reference>
<name>A0AA86UZH1_9EUKA</name>
<organism evidence="1">
    <name type="scientific">Hexamita inflata</name>
    <dbReference type="NCBI Taxonomy" id="28002"/>
    <lineage>
        <taxon>Eukaryota</taxon>
        <taxon>Metamonada</taxon>
        <taxon>Diplomonadida</taxon>
        <taxon>Hexamitidae</taxon>
        <taxon>Hexamitinae</taxon>
        <taxon>Hexamita</taxon>
    </lineage>
</organism>